<evidence type="ECO:0000256" key="5">
    <source>
        <dbReference type="SAM" id="Phobius"/>
    </source>
</evidence>
<keyword evidence="2 3" id="KW-0802">TPR repeat</keyword>
<evidence type="ECO:0000256" key="4">
    <source>
        <dbReference type="SAM" id="Coils"/>
    </source>
</evidence>
<evidence type="ECO:0000256" key="2">
    <source>
        <dbReference type="ARBA" id="ARBA00022803"/>
    </source>
</evidence>
<dbReference type="AlphaFoldDB" id="A0AAJ4A2T2"/>
<keyword evidence="8" id="KW-1185">Reference proteome</keyword>
<evidence type="ECO:0000256" key="1">
    <source>
        <dbReference type="ARBA" id="ARBA00022737"/>
    </source>
</evidence>
<feature type="transmembrane region" description="Helical" evidence="5">
    <location>
        <begin position="87"/>
        <end position="106"/>
    </location>
</feature>
<keyword evidence="5" id="KW-0812">Transmembrane</keyword>
<dbReference type="InterPro" id="IPR050498">
    <property type="entry name" value="Ycf3"/>
</dbReference>
<keyword evidence="1" id="KW-0677">Repeat</keyword>
<feature type="chain" id="PRO_5042474268" evidence="6">
    <location>
        <begin position="23"/>
        <end position="284"/>
    </location>
</feature>
<dbReference type="Proteomes" id="UP000326061">
    <property type="component" value="Chromosome"/>
</dbReference>
<evidence type="ECO:0000256" key="6">
    <source>
        <dbReference type="SAM" id="SignalP"/>
    </source>
</evidence>
<dbReference type="Gene3D" id="1.25.40.10">
    <property type="entry name" value="Tetratricopeptide repeat domain"/>
    <property type="match status" value="1"/>
</dbReference>
<sequence length="284" mass="33028">MNLFLKFFTLVFFLFFSSQLSAQNSVSETTDKSLEKPLVERYILDELKDLRVETIKLKADVEKRLSRAEIEQTDRAARYITDTIGNVFYLIAAATSILIFAGWNSLRDIRSKTEKIVEERIDTITKKYNTQLEALQNTLSQQSKKILDNQNKIYNTQYIHSLWMRSNLETNPQSRIDIYDEILKINDNDAEVYAYKADAVLDMDEYEWALSLSNKAIEIDPQYGYAYWQRACANAVLGNKHQAIEDLQTAVENSPQLKDEINNEKLFENIKESEEFKKVVALFN</sequence>
<dbReference type="PANTHER" id="PTHR44858:SF1">
    <property type="entry name" value="UDP-N-ACETYLGLUCOSAMINE--PEPTIDE N-ACETYLGLUCOSAMINYLTRANSFERASE SPINDLY-RELATED"/>
    <property type="match status" value="1"/>
</dbReference>
<keyword evidence="5" id="KW-0472">Membrane</keyword>
<accession>A0AAJ4A2T2</accession>
<keyword evidence="6" id="KW-0732">Signal</keyword>
<dbReference type="InterPro" id="IPR019734">
    <property type="entry name" value="TPR_rpt"/>
</dbReference>
<dbReference type="SUPFAM" id="SSF48452">
    <property type="entry name" value="TPR-like"/>
    <property type="match status" value="1"/>
</dbReference>
<organism evidence="7 8">
    <name type="scientific">Sulfurimonas xiamenensis</name>
    <dbReference type="NCBI Taxonomy" id="2590021"/>
    <lineage>
        <taxon>Bacteria</taxon>
        <taxon>Pseudomonadati</taxon>
        <taxon>Campylobacterota</taxon>
        <taxon>Epsilonproteobacteria</taxon>
        <taxon>Campylobacterales</taxon>
        <taxon>Sulfurimonadaceae</taxon>
        <taxon>Sulfurimonas</taxon>
    </lineage>
</organism>
<reference evidence="8" key="1">
    <citation type="submission" date="2019-06" db="EMBL/GenBank/DDBJ databases">
        <title>Sulfurimonas gotlandica sp. nov., a chemoautotrophic and psychrotolerant epsilonproteobacterium isolated from a pelagic redoxcline, and an emended description of the genus Sulfurimonas.</title>
        <authorList>
            <person name="Wang S."/>
            <person name="Jiang L."/>
            <person name="Shao Z."/>
        </authorList>
    </citation>
    <scope>NUCLEOTIDE SEQUENCE [LARGE SCALE GENOMIC DNA]</scope>
    <source>
        <strain evidence="8">1-1N</strain>
    </source>
</reference>
<dbReference type="NCBIfam" id="NF047558">
    <property type="entry name" value="TPR_END_plus"/>
    <property type="match status" value="1"/>
</dbReference>
<gene>
    <name evidence="7" type="ORF">FJR47_02850</name>
</gene>
<dbReference type="PANTHER" id="PTHR44858">
    <property type="entry name" value="TETRATRICOPEPTIDE REPEAT PROTEIN 6"/>
    <property type="match status" value="1"/>
</dbReference>
<dbReference type="PROSITE" id="PS50005">
    <property type="entry name" value="TPR"/>
    <property type="match status" value="1"/>
</dbReference>
<keyword evidence="5" id="KW-1133">Transmembrane helix</keyword>
<evidence type="ECO:0000313" key="8">
    <source>
        <dbReference type="Proteomes" id="UP000326061"/>
    </source>
</evidence>
<dbReference type="EMBL" id="CP041166">
    <property type="protein sequence ID" value="QFR42903.1"/>
    <property type="molecule type" value="Genomic_DNA"/>
</dbReference>
<dbReference type="InterPro" id="IPR011990">
    <property type="entry name" value="TPR-like_helical_dom_sf"/>
</dbReference>
<proteinExistence type="predicted"/>
<evidence type="ECO:0000256" key="3">
    <source>
        <dbReference type="PROSITE-ProRule" id="PRU00339"/>
    </source>
</evidence>
<dbReference type="RefSeq" id="WP_152298966.1">
    <property type="nucleotide sequence ID" value="NZ_CP041166.1"/>
</dbReference>
<feature type="signal peptide" evidence="6">
    <location>
        <begin position="1"/>
        <end position="22"/>
    </location>
</feature>
<evidence type="ECO:0000313" key="7">
    <source>
        <dbReference type="EMBL" id="QFR42903.1"/>
    </source>
</evidence>
<name>A0AAJ4A2T2_9BACT</name>
<keyword evidence="4" id="KW-0175">Coiled coil</keyword>
<dbReference type="KEGG" id="suln:FJR47_02850"/>
<dbReference type="SMART" id="SM00028">
    <property type="entry name" value="TPR"/>
    <property type="match status" value="2"/>
</dbReference>
<feature type="repeat" description="TPR" evidence="3">
    <location>
        <begin position="190"/>
        <end position="223"/>
    </location>
</feature>
<protein>
    <submittedName>
        <fullName evidence="7">Tetratricopeptide repeat protein</fullName>
    </submittedName>
</protein>
<feature type="coiled-coil region" evidence="4">
    <location>
        <begin position="125"/>
        <end position="152"/>
    </location>
</feature>